<evidence type="ECO:0000313" key="4">
    <source>
        <dbReference type="Proteomes" id="UP001524642"/>
    </source>
</evidence>
<gene>
    <name evidence="3" type="ORF">NRP21_26835</name>
</gene>
<organism evidence="3 4">
    <name type="scientific">Roseomonas populi</name>
    <dbReference type="NCBI Taxonomy" id="3121582"/>
    <lineage>
        <taxon>Bacteria</taxon>
        <taxon>Pseudomonadati</taxon>
        <taxon>Pseudomonadota</taxon>
        <taxon>Alphaproteobacteria</taxon>
        <taxon>Acetobacterales</taxon>
        <taxon>Roseomonadaceae</taxon>
        <taxon>Roseomonas</taxon>
    </lineage>
</organism>
<feature type="signal peptide" evidence="2">
    <location>
        <begin position="1"/>
        <end position="21"/>
    </location>
</feature>
<dbReference type="EMBL" id="JANJOU010000039">
    <property type="protein sequence ID" value="MCR0985673.1"/>
    <property type="molecule type" value="Genomic_DNA"/>
</dbReference>
<comment type="caution">
    <text evidence="3">The sequence shown here is derived from an EMBL/GenBank/DDBJ whole genome shotgun (WGS) entry which is preliminary data.</text>
</comment>
<reference evidence="3 4" key="1">
    <citation type="submission" date="2022-06" db="EMBL/GenBank/DDBJ databases">
        <title>Roseomonas CN29.</title>
        <authorList>
            <person name="Cheng Y."/>
            <person name="He X."/>
        </authorList>
    </citation>
    <scope>NUCLEOTIDE SEQUENCE [LARGE SCALE GENOMIC DNA]</scope>
    <source>
        <strain evidence="3 4">CN29</strain>
    </source>
</reference>
<feature type="chain" id="PRO_5047371798" evidence="2">
    <location>
        <begin position="22"/>
        <end position="332"/>
    </location>
</feature>
<dbReference type="CDD" id="cd07012">
    <property type="entry name" value="PBP2_Bug_TTT"/>
    <property type="match status" value="1"/>
</dbReference>
<accession>A0ABT1XC23</accession>
<keyword evidence="2" id="KW-0732">Signal</keyword>
<evidence type="ECO:0000313" key="3">
    <source>
        <dbReference type="EMBL" id="MCR0985673.1"/>
    </source>
</evidence>
<dbReference type="Proteomes" id="UP001524642">
    <property type="component" value="Unassembled WGS sequence"/>
</dbReference>
<name>A0ABT1XC23_9PROT</name>
<dbReference type="SUPFAM" id="SSF53850">
    <property type="entry name" value="Periplasmic binding protein-like II"/>
    <property type="match status" value="1"/>
</dbReference>
<dbReference type="PANTHER" id="PTHR42928:SF5">
    <property type="entry name" value="BLR1237 PROTEIN"/>
    <property type="match status" value="1"/>
</dbReference>
<dbReference type="PANTHER" id="PTHR42928">
    <property type="entry name" value="TRICARBOXYLATE-BINDING PROTEIN"/>
    <property type="match status" value="1"/>
</dbReference>
<dbReference type="RefSeq" id="WP_257719320.1">
    <property type="nucleotide sequence ID" value="NZ_JANJOU010000039.1"/>
</dbReference>
<comment type="similarity">
    <text evidence="1">Belongs to the UPF0065 (bug) family.</text>
</comment>
<dbReference type="InterPro" id="IPR005064">
    <property type="entry name" value="BUG"/>
</dbReference>
<dbReference type="PIRSF" id="PIRSF017082">
    <property type="entry name" value="YflP"/>
    <property type="match status" value="1"/>
</dbReference>
<dbReference type="Gene3D" id="3.40.190.150">
    <property type="entry name" value="Bordetella uptake gene, domain 1"/>
    <property type="match status" value="1"/>
</dbReference>
<dbReference type="Gene3D" id="3.40.190.10">
    <property type="entry name" value="Periplasmic binding protein-like II"/>
    <property type="match status" value="1"/>
</dbReference>
<evidence type="ECO:0000256" key="1">
    <source>
        <dbReference type="ARBA" id="ARBA00006987"/>
    </source>
</evidence>
<dbReference type="Pfam" id="PF03401">
    <property type="entry name" value="TctC"/>
    <property type="match status" value="1"/>
</dbReference>
<protein>
    <submittedName>
        <fullName evidence="3">Tripartite tricarboxylate transporter substrate binding protein</fullName>
    </submittedName>
</protein>
<dbReference type="InterPro" id="IPR042100">
    <property type="entry name" value="Bug_dom1"/>
</dbReference>
<evidence type="ECO:0000256" key="2">
    <source>
        <dbReference type="SAM" id="SignalP"/>
    </source>
</evidence>
<sequence length="332" mass="34830">MRWTRRGLLAAGAASPFAAPAASPAQPVPQPPPGYPSKPIRLLIGFAPGGATDIAARLAAPILSEFLGQQVVLENRSGAGGNVATEMTARAPADGYTLLMLTPGQVVTNPLMMRVPYDPERDITAIARMTAGQLVMVVPKDSPFRDVRQLLEAARARSRANPLSYGTPGPGTSQHIVMEMLKKEGSFEATHVPYRGSGPAVADLIGGKIDFMIDSVSPTLPHVRAGSLRAIAVTGEQPHPDFPGAATLNSVVPGVVMTTWVGLGGPPDMPPAMVAYLTEVVRRTVGHPGFSERIRDLGGQSAWLGPQDFAAALSAERTSIGAVIRGANIRME</sequence>
<proteinExistence type="inferred from homology"/>
<keyword evidence="4" id="KW-1185">Reference proteome</keyword>